<dbReference type="Proteomes" id="UP000308760">
    <property type="component" value="Unassembled WGS sequence"/>
</dbReference>
<keyword evidence="3" id="KW-0201">Cytochrome c-type biogenesis</keyword>
<comment type="caution">
    <text evidence="9">The sequence shown here is derived from an EMBL/GenBank/DDBJ whole genome shotgun (WGS) entry which is preliminary data.</text>
</comment>
<feature type="transmembrane region" description="Helical" evidence="7">
    <location>
        <begin position="483"/>
        <end position="501"/>
    </location>
</feature>
<dbReference type="AlphaFoldDB" id="A0A4S8QFB8"/>
<evidence type="ECO:0000256" key="1">
    <source>
        <dbReference type="ARBA" id="ARBA00004141"/>
    </source>
</evidence>
<reference evidence="10" key="1">
    <citation type="submission" date="2019-04" db="EMBL/GenBank/DDBJ databases">
        <title>Nocardioides xinjiangensis sp. nov.</title>
        <authorList>
            <person name="Liu S."/>
        </authorList>
    </citation>
    <scope>NUCLEOTIDE SEQUENCE [LARGE SCALE GENOMIC DNA]</scope>
    <source>
        <strain evidence="10">18</strain>
    </source>
</reference>
<dbReference type="OrthoDB" id="3949537at2"/>
<dbReference type="GO" id="GO:0016020">
    <property type="term" value="C:membrane"/>
    <property type="evidence" value="ECO:0007669"/>
    <property type="project" value="UniProtKB-SubCell"/>
</dbReference>
<gene>
    <name evidence="9" type="ORF">FAB82_01135</name>
</gene>
<dbReference type="PANTHER" id="PTHR31566">
    <property type="entry name" value="CYTOCHROME C BIOGENESIS PROTEIN CCS1, CHLOROPLASTIC"/>
    <property type="match status" value="1"/>
</dbReference>
<comment type="subcellular location">
    <subcellularLocation>
        <location evidence="1">Membrane</location>
        <topology evidence="1">Multi-pass membrane protein</topology>
    </subcellularLocation>
</comment>
<feature type="domain" description="ResB-like" evidence="8">
    <location>
        <begin position="60"/>
        <end position="533"/>
    </location>
</feature>
<dbReference type="InterPro" id="IPR007816">
    <property type="entry name" value="ResB-like_domain"/>
</dbReference>
<evidence type="ECO:0000313" key="9">
    <source>
        <dbReference type="EMBL" id="THV43313.1"/>
    </source>
</evidence>
<dbReference type="GO" id="GO:0017004">
    <property type="term" value="P:cytochrome complex assembly"/>
    <property type="evidence" value="ECO:0007669"/>
    <property type="project" value="UniProtKB-KW"/>
</dbReference>
<organism evidence="9 10">
    <name type="scientific">Glycomyces buryatensis</name>
    <dbReference type="NCBI Taxonomy" id="2570927"/>
    <lineage>
        <taxon>Bacteria</taxon>
        <taxon>Bacillati</taxon>
        <taxon>Actinomycetota</taxon>
        <taxon>Actinomycetes</taxon>
        <taxon>Glycomycetales</taxon>
        <taxon>Glycomycetaceae</taxon>
        <taxon>Glycomyces</taxon>
    </lineage>
</organism>
<feature type="transmembrane region" description="Helical" evidence="7">
    <location>
        <begin position="209"/>
        <end position="231"/>
    </location>
</feature>
<dbReference type="InterPro" id="IPR023494">
    <property type="entry name" value="Cyt_c_bgen_Ccs1/CcsB/ResB"/>
</dbReference>
<evidence type="ECO:0000256" key="3">
    <source>
        <dbReference type="ARBA" id="ARBA00022748"/>
    </source>
</evidence>
<feature type="region of interest" description="Disordered" evidence="6">
    <location>
        <begin position="542"/>
        <end position="562"/>
    </location>
</feature>
<feature type="transmembrane region" description="Helical" evidence="7">
    <location>
        <begin position="117"/>
        <end position="135"/>
    </location>
</feature>
<feature type="transmembrane region" description="Helical" evidence="7">
    <location>
        <begin position="53"/>
        <end position="75"/>
    </location>
</feature>
<dbReference type="PANTHER" id="PTHR31566:SF0">
    <property type="entry name" value="CYTOCHROME C BIOGENESIS PROTEIN CCS1, CHLOROPLASTIC"/>
    <property type="match status" value="1"/>
</dbReference>
<keyword evidence="10" id="KW-1185">Reference proteome</keyword>
<keyword evidence="2 7" id="KW-0812">Transmembrane</keyword>
<protein>
    <submittedName>
        <fullName evidence="9">Cytochrome c biogenesis protein ResB</fullName>
    </submittedName>
</protein>
<evidence type="ECO:0000256" key="5">
    <source>
        <dbReference type="ARBA" id="ARBA00023136"/>
    </source>
</evidence>
<evidence type="ECO:0000256" key="2">
    <source>
        <dbReference type="ARBA" id="ARBA00022692"/>
    </source>
</evidence>
<accession>A0A4S8QFB8</accession>
<evidence type="ECO:0000256" key="6">
    <source>
        <dbReference type="SAM" id="MobiDB-lite"/>
    </source>
</evidence>
<evidence type="ECO:0000256" key="4">
    <source>
        <dbReference type="ARBA" id="ARBA00022989"/>
    </source>
</evidence>
<sequence>MDHLHQLAPRHRGSRGDLAVSTTEAKPRPTGPNNPGPRKSRPLKRLKSFGRRWWHQLTSMRTALLLLLALALAAIPGSTFPQRSVSPTDVDGYYTEHPDLAPFLDKLWAFDVYTSPWFSAIYLLLMVSLVGCIIPRLRVHLKALRAAPPQAPKRMEILPYHRSLAAGANQGRARAVLKQRRWRHVVREDDDGTVTVAAEKGYLRESGNLLFHTSIIFILVGVAVGSLFSWYGNRILSEGAASGFCNNLQQYDDYGLGAYVDETDLPRFCLQLDSFKAEFTDGGPTAYDAQVSYENEDETGSYNLRVNHPLSFDGTDVFLIGHGYTAVVTYTDRYGNTQTARQPFLAMDAALNSEGAFKFPDANYNPDTGEVDQDAETGFDAILVPTYDDSTQMLIGSEPELNNPVLALTAYQGNLGLADGQPESVYSINEDQIASGNLDQLNDEVEVIGVGDTMELEDGSSLSFDAVEQYAVLQVRHDPGGPIVLAGAVILLTALLPTLAVRRRRYWIRWNPDGTVETAGLGRNDFDGLDEECDELTALIAPDFEPPGQTESDADEPIGSKS</sequence>
<dbReference type="EMBL" id="STGY01000004">
    <property type="protein sequence ID" value="THV43313.1"/>
    <property type="molecule type" value="Genomic_DNA"/>
</dbReference>
<evidence type="ECO:0000313" key="10">
    <source>
        <dbReference type="Proteomes" id="UP000308760"/>
    </source>
</evidence>
<name>A0A4S8QFB8_9ACTN</name>
<evidence type="ECO:0000256" key="7">
    <source>
        <dbReference type="SAM" id="Phobius"/>
    </source>
</evidence>
<reference evidence="9 10" key="2">
    <citation type="submission" date="2019-05" db="EMBL/GenBank/DDBJ databases">
        <title>Glycomyces buryatensis sp. nov.</title>
        <authorList>
            <person name="Nikitina E."/>
        </authorList>
    </citation>
    <scope>NUCLEOTIDE SEQUENCE [LARGE SCALE GENOMIC DNA]</scope>
    <source>
        <strain evidence="9 10">18</strain>
    </source>
</reference>
<dbReference type="Pfam" id="PF05140">
    <property type="entry name" value="ResB"/>
    <property type="match status" value="1"/>
</dbReference>
<keyword evidence="4 7" id="KW-1133">Transmembrane helix</keyword>
<evidence type="ECO:0000259" key="8">
    <source>
        <dbReference type="Pfam" id="PF05140"/>
    </source>
</evidence>
<proteinExistence type="predicted"/>
<feature type="region of interest" description="Disordered" evidence="6">
    <location>
        <begin position="1"/>
        <end position="43"/>
    </location>
</feature>
<keyword evidence="5 7" id="KW-0472">Membrane</keyword>